<dbReference type="InParanoid" id="A0A420XQK4"/>
<dbReference type="SMART" id="SM00388">
    <property type="entry name" value="HisKA"/>
    <property type="match status" value="1"/>
</dbReference>
<dbReference type="SUPFAM" id="SSF55874">
    <property type="entry name" value="ATPase domain of HSP90 chaperone/DNA topoisomerase II/histidine kinase"/>
    <property type="match status" value="1"/>
</dbReference>
<keyword evidence="6" id="KW-0418">Kinase</keyword>
<gene>
    <name evidence="10" type="ORF">CLV35_1966</name>
</gene>
<dbReference type="GO" id="GO:0005886">
    <property type="term" value="C:plasma membrane"/>
    <property type="evidence" value="ECO:0007669"/>
    <property type="project" value="UniProtKB-SubCell"/>
</dbReference>
<keyword evidence="5" id="KW-0808">Transferase</keyword>
<evidence type="ECO:0000256" key="5">
    <source>
        <dbReference type="ARBA" id="ARBA00022679"/>
    </source>
</evidence>
<dbReference type="AlphaFoldDB" id="A0A420XQK4"/>
<dbReference type="GO" id="GO:0000155">
    <property type="term" value="F:phosphorelay sensor kinase activity"/>
    <property type="evidence" value="ECO:0007669"/>
    <property type="project" value="InterPro"/>
</dbReference>
<evidence type="ECO:0000259" key="9">
    <source>
        <dbReference type="PROSITE" id="PS50109"/>
    </source>
</evidence>
<dbReference type="Gene3D" id="1.10.287.130">
    <property type="match status" value="1"/>
</dbReference>
<keyword evidence="7" id="KW-0902">Two-component regulatory system</keyword>
<evidence type="ECO:0000256" key="3">
    <source>
        <dbReference type="ARBA" id="ARBA00012438"/>
    </source>
</evidence>
<dbReference type="InterPro" id="IPR003594">
    <property type="entry name" value="HATPase_dom"/>
</dbReference>
<dbReference type="Gene3D" id="3.30.565.10">
    <property type="entry name" value="Histidine kinase-like ATPase, C-terminal domain"/>
    <property type="match status" value="1"/>
</dbReference>
<evidence type="ECO:0000256" key="7">
    <source>
        <dbReference type="ARBA" id="ARBA00023012"/>
    </source>
</evidence>
<dbReference type="InterPro" id="IPR003661">
    <property type="entry name" value="HisK_dim/P_dom"/>
</dbReference>
<dbReference type="PRINTS" id="PR00344">
    <property type="entry name" value="BCTRLSENSOR"/>
</dbReference>
<evidence type="ECO:0000256" key="4">
    <source>
        <dbReference type="ARBA" id="ARBA00022553"/>
    </source>
</evidence>
<dbReference type="SUPFAM" id="SSF55781">
    <property type="entry name" value="GAF domain-like"/>
    <property type="match status" value="1"/>
</dbReference>
<sequence length="568" mass="60570">MRADERLGGRGVLTSEALRLSALHEYGLLDSPADDELEAVVRLAAAVAGASSATLNLIDEDRQCQLTTVGFEGGDSPRSDSMCALRLLEARTVWTPDASSHPDYATNPWVTGRLAAVRFYASVPLVTPGGFVLGTLCVFDTVVRRLSDAQVRLLEDAAGVVVALFERRRQARENRDLAMAADEQRELLELTMRELEVRQELTDAVLDTIDVGVVAAGPDGRLTLFNRAARDWLGTDLDATVAPEEHAARYALFAADGRTPLTAEDAPLQRALRTGRVDGAEIVVAPAGRAPARFTVSGRALAVSDGSSLGAVVAMTDVTHDREQRAALEAAHAQLAERTRELERSNGELEQFAATASHDLRSPLSVVDGYLELLDDVHGEALGEQGRGWVGTARRALARTLTLTDALLSYAQAGGASCARLPVDLGEVLEHAVLDLRHEVRAAGASVEAPAPLPVVYGDATLLRQLLQNLVGNAIKHRHPDRPSQVCVTAERGEGGWVVSVADNGVGIPAEARERVFAMFSTLDPASRTGHGVGLSTCKRIVERHGGRIWISEAPGGGAVVQVALPQR</sequence>
<dbReference type="SMART" id="SM00065">
    <property type="entry name" value="GAF"/>
    <property type="match status" value="1"/>
</dbReference>
<evidence type="ECO:0000256" key="2">
    <source>
        <dbReference type="ARBA" id="ARBA00004236"/>
    </source>
</evidence>
<comment type="caution">
    <text evidence="10">The sequence shown here is derived from an EMBL/GenBank/DDBJ whole genome shotgun (WGS) entry which is preliminary data.</text>
</comment>
<dbReference type="EMBL" id="RBWV01000011">
    <property type="protein sequence ID" value="RKS75496.1"/>
    <property type="molecule type" value="Genomic_DNA"/>
</dbReference>
<reference evidence="10 11" key="1">
    <citation type="submission" date="2018-10" db="EMBL/GenBank/DDBJ databases">
        <title>Genomic Encyclopedia of Archaeal and Bacterial Type Strains, Phase II (KMG-II): from individual species to whole genera.</title>
        <authorList>
            <person name="Goeker M."/>
        </authorList>
    </citation>
    <scope>NUCLEOTIDE SEQUENCE [LARGE SCALE GENOMIC DNA]</scope>
    <source>
        <strain evidence="10 11">RP-AC37</strain>
    </source>
</reference>
<dbReference type="Gene3D" id="3.30.450.40">
    <property type="match status" value="1"/>
</dbReference>
<proteinExistence type="predicted"/>
<dbReference type="PANTHER" id="PTHR42878">
    <property type="entry name" value="TWO-COMPONENT HISTIDINE KINASE"/>
    <property type="match status" value="1"/>
</dbReference>
<dbReference type="InterPro" id="IPR003018">
    <property type="entry name" value="GAF"/>
</dbReference>
<dbReference type="SUPFAM" id="SSF47384">
    <property type="entry name" value="Homodimeric domain of signal transducing histidine kinase"/>
    <property type="match status" value="1"/>
</dbReference>
<comment type="subcellular location">
    <subcellularLocation>
        <location evidence="2">Cell membrane</location>
    </subcellularLocation>
</comment>
<dbReference type="Pfam" id="PF00512">
    <property type="entry name" value="HisKA"/>
    <property type="match status" value="1"/>
</dbReference>
<evidence type="ECO:0000313" key="10">
    <source>
        <dbReference type="EMBL" id="RKS75496.1"/>
    </source>
</evidence>
<dbReference type="Pfam" id="PF02518">
    <property type="entry name" value="HATPase_c"/>
    <property type="match status" value="1"/>
</dbReference>
<name>A0A420XQK4_9ACTN</name>
<feature type="domain" description="Histidine kinase" evidence="9">
    <location>
        <begin position="355"/>
        <end position="568"/>
    </location>
</feature>
<organism evidence="10 11">
    <name type="scientific">Motilibacter peucedani</name>
    <dbReference type="NCBI Taxonomy" id="598650"/>
    <lineage>
        <taxon>Bacteria</taxon>
        <taxon>Bacillati</taxon>
        <taxon>Actinomycetota</taxon>
        <taxon>Actinomycetes</taxon>
        <taxon>Motilibacterales</taxon>
        <taxon>Motilibacteraceae</taxon>
        <taxon>Motilibacter</taxon>
    </lineage>
</organism>
<dbReference type="InterPro" id="IPR029016">
    <property type="entry name" value="GAF-like_dom_sf"/>
</dbReference>
<dbReference type="InterPro" id="IPR036097">
    <property type="entry name" value="HisK_dim/P_sf"/>
</dbReference>
<dbReference type="SMART" id="SM00387">
    <property type="entry name" value="HATPase_c"/>
    <property type="match status" value="1"/>
</dbReference>
<dbReference type="GO" id="GO:0030295">
    <property type="term" value="F:protein kinase activator activity"/>
    <property type="evidence" value="ECO:0007669"/>
    <property type="project" value="TreeGrafter"/>
</dbReference>
<dbReference type="GO" id="GO:0007234">
    <property type="term" value="P:osmosensory signaling via phosphorelay pathway"/>
    <property type="evidence" value="ECO:0007669"/>
    <property type="project" value="TreeGrafter"/>
</dbReference>
<protein>
    <recommendedName>
        <fullName evidence="8">Sensor-like histidine kinase SenX3</fullName>
        <ecNumber evidence="3">2.7.13.3</ecNumber>
    </recommendedName>
</protein>
<dbReference type="PROSITE" id="PS50109">
    <property type="entry name" value="HIS_KIN"/>
    <property type="match status" value="1"/>
</dbReference>
<keyword evidence="4" id="KW-0597">Phosphoprotein</keyword>
<evidence type="ECO:0000256" key="1">
    <source>
        <dbReference type="ARBA" id="ARBA00000085"/>
    </source>
</evidence>
<dbReference type="PANTHER" id="PTHR42878:SF15">
    <property type="entry name" value="BACTERIOPHYTOCHROME"/>
    <property type="match status" value="1"/>
</dbReference>
<dbReference type="CDD" id="cd00082">
    <property type="entry name" value="HisKA"/>
    <property type="match status" value="1"/>
</dbReference>
<dbReference type="InterPro" id="IPR035965">
    <property type="entry name" value="PAS-like_dom_sf"/>
</dbReference>
<dbReference type="GO" id="GO:0000156">
    <property type="term" value="F:phosphorelay response regulator activity"/>
    <property type="evidence" value="ECO:0007669"/>
    <property type="project" value="TreeGrafter"/>
</dbReference>
<comment type="catalytic activity">
    <reaction evidence="1">
        <text>ATP + protein L-histidine = ADP + protein N-phospho-L-histidine.</text>
        <dbReference type="EC" id="2.7.13.3"/>
    </reaction>
</comment>
<keyword evidence="11" id="KW-1185">Reference proteome</keyword>
<dbReference type="InterPro" id="IPR050351">
    <property type="entry name" value="BphY/WalK/GraS-like"/>
</dbReference>
<dbReference type="Proteomes" id="UP000281955">
    <property type="component" value="Unassembled WGS sequence"/>
</dbReference>
<evidence type="ECO:0000256" key="6">
    <source>
        <dbReference type="ARBA" id="ARBA00022777"/>
    </source>
</evidence>
<evidence type="ECO:0000313" key="11">
    <source>
        <dbReference type="Proteomes" id="UP000281955"/>
    </source>
</evidence>
<dbReference type="Pfam" id="PF13185">
    <property type="entry name" value="GAF_2"/>
    <property type="match status" value="1"/>
</dbReference>
<dbReference type="InterPro" id="IPR004358">
    <property type="entry name" value="Sig_transdc_His_kin-like_C"/>
</dbReference>
<dbReference type="SUPFAM" id="SSF55785">
    <property type="entry name" value="PYP-like sensor domain (PAS domain)"/>
    <property type="match status" value="1"/>
</dbReference>
<evidence type="ECO:0000256" key="8">
    <source>
        <dbReference type="ARBA" id="ARBA00039401"/>
    </source>
</evidence>
<dbReference type="InterPro" id="IPR036890">
    <property type="entry name" value="HATPase_C_sf"/>
</dbReference>
<dbReference type="Gene3D" id="3.30.450.20">
    <property type="entry name" value="PAS domain"/>
    <property type="match status" value="1"/>
</dbReference>
<accession>A0A420XQK4</accession>
<dbReference type="InterPro" id="IPR005467">
    <property type="entry name" value="His_kinase_dom"/>
</dbReference>
<dbReference type="EC" id="2.7.13.3" evidence="3"/>